<dbReference type="EMBL" id="CP063196">
    <property type="protein sequence ID" value="UOE20748.1"/>
    <property type="molecule type" value="Genomic_DNA"/>
</dbReference>
<dbReference type="InterPro" id="IPR004843">
    <property type="entry name" value="Calcineurin-like_PHP"/>
</dbReference>
<dbReference type="GO" id="GO:0008758">
    <property type="term" value="F:UDP-2,3-diacylglucosamine hydrolase activity"/>
    <property type="evidence" value="ECO:0007669"/>
    <property type="project" value="TreeGrafter"/>
</dbReference>
<dbReference type="PANTHER" id="PTHR31302:SF31">
    <property type="entry name" value="PHOSPHODIESTERASE YAEI"/>
    <property type="match status" value="1"/>
</dbReference>
<dbReference type="PANTHER" id="PTHR31302">
    <property type="entry name" value="TRANSMEMBRANE PROTEIN WITH METALLOPHOSPHOESTERASE DOMAIN-RELATED"/>
    <property type="match status" value="1"/>
</dbReference>
<dbReference type="InterPro" id="IPR029052">
    <property type="entry name" value="Metallo-depent_PP-like"/>
</dbReference>
<dbReference type="OrthoDB" id="9783437at2"/>
<evidence type="ECO:0000256" key="1">
    <source>
        <dbReference type="ARBA" id="ARBA00022723"/>
    </source>
</evidence>
<dbReference type="Gene3D" id="3.60.21.10">
    <property type="match status" value="1"/>
</dbReference>
<dbReference type="Pfam" id="PF00149">
    <property type="entry name" value="Metallophos"/>
    <property type="match status" value="1"/>
</dbReference>
<proteinExistence type="predicted"/>
<protein>
    <submittedName>
        <fullName evidence="3">Metallophosphoesterase</fullName>
    </submittedName>
</protein>
<keyword evidence="2" id="KW-0378">Hydrolase</keyword>
<evidence type="ECO:0000313" key="3">
    <source>
        <dbReference type="EMBL" id="UOE20748.1"/>
    </source>
</evidence>
<keyword evidence="4" id="KW-1185">Reference proteome</keyword>
<dbReference type="AlphaFoldDB" id="A0A399G6B1"/>
<name>A0A399G6B1_9ACTN</name>
<dbReference type="SUPFAM" id="SSF56300">
    <property type="entry name" value="Metallo-dependent phosphatases"/>
    <property type="match status" value="1"/>
</dbReference>
<dbReference type="GO" id="GO:0046872">
    <property type="term" value="F:metal ion binding"/>
    <property type="evidence" value="ECO:0007669"/>
    <property type="project" value="UniProtKB-KW"/>
</dbReference>
<evidence type="ECO:0000256" key="2">
    <source>
        <dbReference type="ARBA" id="ARBA00022801"/>
    </source>
</evidence>
<dbReference type="KEGG" id="thao:NI17_005990"/>
<dbReference type="RefSeq" id="WP_068692467.1">
    <property type="nucleotide sequence ID" value="NZ_CP063196.1"/>
</dbReference>
<gene>
    <name evidence="3" type="ORF">NI17_005990</name>
</gene>
<dbReference type="GO" id="GO:0009245">
    <property type="term" value="P:lipid A biosynthetic process"/>
    <property type="evidence" value="ECO:0007669"/>
    <property type="project" value="TreeGrafter"/>
</dbReference>
<organism evidence="3 4">
    <name type="scientific">Thermobifida halotolerans</name>
    <dbReference type="NCBI Taxonomy" id="483545"/>
    <lineage>
        <taxon>Bacteria</taxon>
        <taxon>Bacillati</taxon>
        <taxon>Actinomycetota</taxon>
        <taxon>Actinomycetes</taxon>
        <taxon>Streptosporangiales</taxon>
        <taxon>Nocardiopsidaceae</taxon>
        <taxon>Thermobifida</taxon>
    </lineage>
</organism>
<dbReference type="GO" id="GO:0016020">
    <property type="term" value="C:membrane"/>
    <property type="evidence" value="ECO:0007669"/>
    <property type="project" value="GOC"/>
</dbReference>
<sequence length="292" mass="30876">MKRLALWVGSALLAALGLLVGYGVLVEPRLLLDKDRFTMALPQFPADAPGRTVAVFSDLQTGMWFSNTGMVEKAVEEVVMERPAAALIGGDFVYSRDPAPAEQMDLVVELLAPLTTAGIPTFAVLGNHDYAVDAADEVIAGLESIGIRVLRNEAVPIPGTESGGTELYVVGLGPARLDRTDVEAALAAVPDDAPRVVLMHNPTSFPRLPADSAPLAVAGHTHCGQVAIPFTPVWSYLELTSEERVVTDGWAPSGYGASGNRLYVNCGIGFSLVPMRIAAPPQVVFFDLRGAA</sequence>
<evidence type="ECO:0000313" key="4">
    <source>
        <dbReference type="Proteomes" id="UP000265719"/>
    </source>
</evidence>
<reference evidence="3" key="1">
    <citation type="submission" date="2020-10" db="EMBL/GenBank/DDBJ databases">
        <title>De novo genome project of the cellulose decomposer Thermobifida halotolerans type strain.</title>
        <authorList>
            <person name="Nagy I."/>
            <person name="Horvath B."/>
            <person name="Kukolya J."/>
            <person name="Nagy I."/>
            <person name="Orsini M."/>
        </authorList>
    </citation>
    <scope>NUCLEOTIDE SEQUENCE</scope>
    <source>
        <strain evidence="3">DSM 44931</strain>
    </source>
</reference>
<dbReference type="InterPro" id="IPR051158">
    <property type="entry name" value="Metallophosphoesterase_sf"/>
</dbReference>
<dbReference type="Proteomes" id="UP000265719">
    <property type="component" value="Chromosome"/>
</dbReference>
<keyword evidence="1" id="KW-0479">Metal-binding</keyword>
<accession>A0A399G6B1</accession>